<reference evidence="1 2" key="1">
    <citation type="submission" date="2024-02" db="EMBL/GenBank/DDBJ databases">
        <title>de novo genome assembly of Solanum bulbocastanum strain 11H21.</title>
        <authorList>
            <person name="Hosaka A.J."/>
        </authorList>
    </citation>
    <scope>NUCLEOTIDE SEQUENCE [LARGE SCALE GENOMIC DNA]</scope>
    <source>
        <tissue evidence="1">Young leaves</tissue>
    </source>
</reference>
<keyword evidence="2" id="KW-1185">Reference proteome</keyword>
<organism evidence="1 2">
    <name type="scientific">Solanum bulbocastanum</name>
    <name type="common">Wild potato</name>
    <dbReference type="NCBI Taxonomy" id="147425"/>
    <lineage>
        <taxon>Eukaryota</taxon>
        <taxon>Viridiplantae</taxon>
        <taxon>Streptophyta</taxon>
        <taxon>Embryophyta</taxon>
        <taxon>Tracheophyta</taxon>
        <taxon>Spermatophyta</taxon>
        <taxon>Magnoliopsida</taxon>
        <taxon>eudicotyledons</taxon>
        <taxon>Gunneridae</taxon>
        <taxon>Pentapetalae</taxon>
        <taxon>asterids</taxon>
        <taxon>lamiids</taxon>
        <taxon>Solanales</taxon>
        <taxon>Solanaceae</taxon>
        <taxon>Solanoideae</taxon>
        <taxon>Solaneae</taxon>
        <taxon>Solanum</taxon>
    </lineage>
</organism>
<dbReference type="Proteomes" id="UP001371456">
    <property type="component" value="Unassembled WGS sequence"/>
</dbReference>
<protein>
    <submittedName>
        <fullName evidence="1">Uncharacterized protein</fullName>
    </submittedName>
</protein>
<proteinExistence type="predicted"/>
<gene>
    <name evidence="1" type="ORF">RDI58_001346</name>
</gene>
<evidence type="ECO:0000313" key="1">
    <source>
        <dbReference type="EMBL" id="KAK6803562.1"/>
    </source>
</evidence>
<name>A0AAN8UDW3_SOLBU</name>
<dbReference type="AlphaFoldDB" id="A0AAN8UDW3"/>
<sequence length="23" mass="2689">MKSILSFSLNFVNFLNHNHDLPT</sequence>
<accession>A0AAN8UDW3</accession>
<evidence type="ECO:0000313" key="2">
    <source>
        <dbReference type="Proteomes" id="UP001371456"/>
    </source>
</evidence>
<dbReference type="EMBL" id="JBANQN010000001">
    <property type="protein sequence ID" value="KAK6803562.1"/>
    <property type="molecule type" value="Genomic_DNA"/>
</dbReference>
<comment type="caution">
    <text evidence="1">The sequence shown here is derived from an EMBL/GenBank/DDBJ whole genome shotgun (WGS) entry which is preliminary data.</text>
</comment>